<dbReference type="InterPro" id="IPR026323">
    <property type="entry name" value="Exosortase-related_prot_XrtF"/>
</dbReference>
<feature type="transmembrane region" description="Helical" evidence="8">
    <location>
        <begin position="111"/>
        <end position="140"/>
    </location>
</feature>
<dbReference type="GO" id="GO:0008233">
    <property type="term" value="F:peptidase activity"/>
    <property type="evidence" value="ECO:0007669"/>
    <property type="project" value="UniProtKB-KW"/>
</dbReference>
<dbReference type="RefSeq" id="WP_091473498.1">
    <property type="nucleotide sequence ID" value="NZ_FOJT01000001.1"/>
</dbReference>
<reference evidence="10" key="1">
    <citation type="submission" date="2016-10" db="EMBL/GenBank/DDBJ databases">
        <authorList>
            <person name="Varghese N."/>
            <person name="Submissions S."/>
        </authorList>
    </citation>
    <scope>NUCLEOTIDE SEQUENCE [LARGE SCALE GENOMIC DNA]</scope>
    <source>
        <strain evidence="10">DSM 21789</strain>
    </source>
</reference>
<organism evidence="9 10">
    <name type="scientific">Flavobacterium swingsii</name>
    <dbReference type="NCBI Taxonomy" id="498292"/>
    <lineage>
        <taxon>Bacteria</taxon>
        <taxon>Pseudomonadati</taxon>
        <taxon>Bacteroidota</taxon>
        <taxon>Flavobacteriia</taxon>
        <taxon>Flavobacteriales</taxon>
        <taxon>Flavobacteriaceae</taxon>
        <taxon>Flavobacterium</taxon>
    </lineage>
</organism>
<dbReference type="NCBIfam" id="TIGR04128">
    <property type="entry name" value="exoso_Fjoh_1448"/>
    <property type="match status" value="1"/>
</dbReference>
<evidence type="ECO:0000256" key="6">
    <source>
        <dbReference type="ARBA" id="ARBA00022989"/>
    </source>
</evidence>
<evidence type="ECO:0000313" key="9">
    <source>
        <dbReference type="EMBL" id="SFA77039.1"/>
    </source>
</evidence>
<keyword evidence="2" id="KW-1003">Cell membrane</keyword>
<dbReference type="InterPro" id="IPR019127">
    <property type="entry name" value="Exosortase"/>
</dbReference>
<keyword evidence="6 8" id="KW-1133">Transmembrane helix</keyword>
<sequence>MKKYFTQYKPFLLFLGKFFLAYFVFTLIYRIYIGTSCDDCIDGITENVSVLTGKFSNLIGIKLSVVSDYMHYNIVYNNKIAATIIEGCNAISVIILFISFVIAFSGKLKQTVLFIFFGSLFIYILNILRIIILSVLLYYYPAQEHILHGVIFPLIIYGAVFILWVIWVNKFSKYATKTTK</sequence>
<dbReference type="Pfam" id="PF09721">
    <property type="entry name" value="Exosortase_EpsH"/>
    <property type="match status" value="1"/>
</dbReference>
<dbReference type="STRING" id="498292.SAMN05660845_0457"/>
<dbReference type="EMBL" id="FOJT01000001">
    <property type="protein sequence ID" value="SFA77039.1"/>
    <property type="molecule type" value="Genomic_DNA"/>
</dbReference>
<accession>A0A1I0VKK9</accession>
<evidence type="ECO:0000313" key="10">
    <source>
        <dbReference type="Proteomes" id="UP000199604"/>
    </source>
</evidence>
<evidence type="ECO:0000256" key="7">
    <source>
        <dbReference type="ARBA" id="ARBA00023136"/>
    </source>
</evidence>
<feature type="transmembrane region" description="Helical" evidence="8">
    <location>
        <begin position="12"/>
        <end position="32"/>
    </location>
</feature>
<dbReference type="GO" id="GO:0006508">
    <property type="term" value="P:proteolysis"/>
    <property type="evidence" value="ECO:0007669"/>
    <property type="project" value="UniProtKB-KW"/>
</dbReference>
<feature type="transmembrane region" description="Helical" evidence="8">
    <location>
        <begin position="146"/>
        <end position="167"/>
    </location>
</feature>
<evidence type="ECO:0000256" key="1">
    <source>
        <dbReference type="ARBA" id="ARBA00004651"/>
    </source>
</evidence>
<dbReference type="Proteomes" id="UP000199604">
    <property type="component" value="Unassembled WGS sequence"/>
</dbReference>
<dbReference type="OrthoDB" id="678161at2"/>
<evidence type="ECO:0000256" key="3">
    <source>
        <dbReference type="ARBA" id="ARBA00022670"/>
    </source>
</evidence>
<evidence type="ECO:0000256" key="5">
    <source>
        <dbReference type="ARBA" id="ARBA00022801"/>
    </source>
</evidence>
<keyword evidence="7 8" id="KW-0472">Membrane</keyword>
<keyword evidence="4 8" id="KW-0812">Transmembrane</keyword>
<gene>
    <name evidence="9" type="ORF">SAMN05660845_0457</name>
</gene>
<protein>
    <submittedName>
        <fullName evidence="9">Exosortase family protein XrtF</fullName>
    </submittedName>
</protein>
<comment type="subcellular location">
    <subcellularLocation>
        <location evidence="1">Cell membrane</location>
        <topology evidence="1">Multi-pass membrane protein</topology>
    </subcellularLocation>
</comment>
<dbReference type="InterPro" id="IPR026392">
    <property type="entry name" value="Exo/Archaeosortase_dom"/>
</dbReference>
<proteinExistence type="predicted"/>
<evidence type="ECO:0000256" key="8">
    <source>
        <dbReference type="SAM" id="Phobius"/>
    </source>
</evidence>
<keyword evidence="3" id="KW-0645">Protease</keyword>
<feature type="transmembrane region" description="Helical" evidence="8">
    <location>
        <begin position="80"/>
        <end position="104"/>
    </location>
</feature>
<keyword evidence="5" id="KW-0378">Hydrolase</keyword>
<evidence type="ECO:0000256" key="4">
    <source>
        <dbReference type="ARBA" id="ARBA00022692"/>
    </source>
</evidence>
<dbReference type="GO" id="GO:0005886">
    <property type="term" value="C:plasma membrane"/>
    <property type="evidence" value="ECO:0007669"/>
    <property type="project" value="UniProtKB-SubCell"/>
</dbReference>
<evidence type="ECO:0000256" key="2">
    <source>
        <dbReference type="ARBA" id="ARBA00022475"/>
    </source>
</evidence>
<dbReference type="NCBIfam" id="TIGR04178">
    <property type="entry name" value="exo_archaeo"/>
    <property type="match status" value="1"/>
</dbReference>
<dbReference type="AlphaFoldDB" id="A0A1I0VKK9"/>
<keyword evidence="10" id="KW-1185">Reference proteome</keyword>
<name>A0A1I0VKK9_9FLAO</name>